<feature type="region of interest" description="Disordered" evidence="1">
    <location>
        <begin position="1"/>
        <end position="93"/>
    </location>
</feature>
<sequence length="640" mass="70416">MPPNPPEEPSYGYDQHTILPSPTPSASSSGASQNAPNPHRHGPFRDHEAAARNTSQFSHNSHHSDGQASRKSIASDFKGFQPPPAPKVRDAMGNRESYISLFSDYSARIDNVDDMGAQPQHVKLVDDSRSVPRHQIAIDMSDLTSEASSVNYGKLPTIVTTAQKGSPEAKVLPDYSYDTNIEAAVPQRSPRRPKSEIISLGQTQALHKALESTKKAKHRKHKSVALSDDLDDLMKTASNLESLEGEDFYTDDVSSGNNDPRDPAEAVKAATASPEDSVITIVKAREGKNLPPRPSFEHLRRAREVSNALQEKDLYESGIKEPHEAQKPVEPGPVEGRSRLFGLVDPIIGYKGPGVDPYLGPGIQKDFSYKGLTFSDESVNPVTKVQEKIGKEFPKKKLEDDIPHTTEPVIASSSPNPAETGNRDYEPIPAAVETSSISSKLSSDSHLPDQSADATYAQDFNPTPSQTPNPNERHNSTSSFYPDSRKYSAASSYHVKNTTGPATIGVDPKTTNDEDEYYDIGEPVIVHNPARVRSVKDSTTRLPTHKRTKSKSKKVRGSRASRELRPFSYSTLISLLESMNGTIIGEEFSHLNLPVKEKQLIEKIVDSLSRLTLDMVIDENRYEVGIQRLEKALRVLEGFM</sequence>
<feature type="region of interest" description="Disordered" evidence="1">
    <location>
        <begin position="535"/>
        <end position="562"/>
    </location>
</feature>
<gene>
    <name evidence="2" type="ORF">CANTADRAFT_26751</name>
</gene>
<evidence type="ECO:0000313" key="3">
    <source>
        <dbReference type="Proteomes" id="UP000094285"/>
    </source>
</evidence>
<reference evidence="3" key="1">
    <citation type="submission" date="2016-05" db="EMBL/GenBank/DDBJ databases">
        <title>Comparative genomics of biotechnologically important yeasts.</title>
        <authorList>
            <consortium name="DOE Joint Genome Institute"/>
            <person name="Riley R."/>
            <person name="Haridas S."/>
            <person name="Wolfe K.H."/>
            <person name="Lopes M.R."/>
            <person name="Hittinger C.T."/>
            <person name="Goker M."/>
            <person name="Salamov A."/>
            <person name="Wisecaver J."/>
            <person name="Long T.M."/>
            <person name="Aerts A.L."/>
            <person name="Barry K."/>
            <person name="Choi C."/>
            <person name="Clum A."/>
            <person name="Coughlan A.Y."/>
            <person name="Deshpande S."/>
            <person name="Douglass A.P."/>
            <person name="Hanson S.J."/>
            <person name="Klenk H.-P."/>
            <person name="Labutti K."/>
            <person name="Lapidus A."/>
            <person name="Lindquist E."/>
            <person name="Lipzen A."/>
            <person name="Meier-Kolthoff J.P."/>
            <person name="Ohm R.A."/>
            <person name="Otillar R.P."/>
            <person name="Pangilinan J."/>
            <person name="Peng Y."/>
            <person name="Rokas A."/>
            <person name="Rosa C.A."/>
            <person name="Scheuner C."/>
            <person name="Sibirny A.A."/>
            <person name="Slot J.C."/>
            <person name="Stielow J.B."/>
            <person name="Sun H."/>
            <person name="Kurtzman C.P."/>
            <person name="Blackwell M."/>
            <person name="Grigoriev I.V."/>
            <person name="Jeffries T.W."/>
        </authorList>
    </citation>
    <scope>NUCLEOTIDE SEQUENCE [LARGE SCALE GENOMIC DNA]</scope>
    <source>
        <strain evidence="3">NRRL Y-17324</strain>
    </source>
</reference>
<protein>
    <recommendedName>
        <fullName evidence="4">Protein NBA1</fullName>
    </recommendedName>
</protein>
<feature type="region of interest" description="Disordered" evidence="1">
    <location>
        <begin position="496"/>
        <end position="515"/>
    </location>
</feature>
<dbReference type="Proteomes" id="UP000094285">
    <property type="component" value="Unassembled WGS sequence"/>
</dbReference>
<proteinExistence type="predicted"/>
<feature type="compositionally biased region" description="Basic and acidic residues" evidence="1">
    <location>
        <begin position="394"/>
        <end position="404"/>
    </location>
</feature>
<feature type="region of interest" description="Disordered" evidence="1">
    <location>
        <begin position="315"/>
        <end position="334"/>
    </location>
</feature>
<dbReference type="EMBL" id="KV453913">
    <property type="protein sequence ID" value="ODV78820.1"/>
    <property type="molecule type" value="Genomic_DNA"/>
</dbReference>
<evidence type="ECO:0000256" key="1">
    <source>
        <dbReference type="SAM" id="MobiDB-lite"/>
    </source>
</evidence>
<feature type="compositionally biased region" description="Polar residues" evidence="1">
    <location>
        <begin position="458"/>
        <end position="481"/>
    </location>
</feature>
<feature type="compositionally biased region" description="Basic residues" evidence="1">
    <location>
        <begin position="543"/>
        <end position="559"/>
    </location>
</feature>
<accession>A0A1E4SH72</accession>
<evidence type="ECO:0000313" key="2">
    <source>
        <dbReference type="EMBL" id="ODV78820.1"/>
    </source>
</evidence>
<feature type="compositionally biased region" description="Basic and acidic residues" evidence="1">
    <location>
        <begin position="315"/>
        <end position="327"/>
    </location>
</feature>
<dbReference type="STRING" id="984487.A0A1E4SH72"/>
<feature type="region of interest" description="Disordered" evidence="1">
    <location>
        <begin position="394"/>
        <end position="425"/>
    </location>
</feature>
<feature type="compositionally biased region" description="Low complexity" evidence="1">
    <location>
        <begin position="24"/>
        <end position="37"/>
    </location>
</feature>
<keyword evidence="3" id="KW-1185">Reference proteome</keyword>
<feature type="region of interest" description="Disordered" evidence="1">
    <location>
        <begin position="244"/>
        <end position="273"/>
    </location>
</feature>
<name>A0A1E4SH72_9ASCO</name>
<dbReference type="OrthoDB" id="4067583at2759"/>
<organism evidence="2 3">
    <name type="scientific">Suhomyces tanzawaensis NRRL Y-17324</name>
    <dbReference type="NCBI Taxonomy" id="984487"/>
    <lineage>
        <taxon>Eukaryota</taxon>
        <taxon>Fungi</taxon>
        <taxon>Dikarya</taxon>
        <taxon>Ascomycota</taxon>
        <taxon>Saccharomycotina</taxon>
        <taxon>Pichiomycetes</taxon>
        <taxon>Debaryomycetaceae</taxon>
        <taxon>Suhomyces</taxon>
    </lineage>
</organism>
<dbReference type="GeneID" id="30982005"/>
<dbReference type="RefSeq" id="XP_020063942.1">
    <property type="nucleotide sequence ID" value="XM_020207868.1"/>
</dbReference>
<dbReference type="AlphaFoldDB" id="A0A1E4SH72"/>
<evidence type="ECO:0008006" key="4">
    <source>
        <dbReference type="Google" id="ProtNLM"/>
    </source>
</evidence>
<feature type="region of interest" description="Disordered" evidence="1">
    <location>
        <begin position="455"/>
        <end position="485"/>
    </location>
</feature>